<evidence type="ECO:0000313" key="3">
    <source>
        <dbReference type="EMBL" id="VEU41586.1"/>
    </source>
</evidence>
<name>A0A448ZHY2_9STRA</name>
<dbReference type="Gene3D" id="3.40.50.150">
    <property type="entry name" value="Vaccinia Virus protein VP39"/>
    <property type="match status" value="1"/>
</dbReference>
<reference evidence="3 4" key="1">
    <citation type="submission" date="2019-01" db="EMBL/GenBank/DDBJ databases">
        <authorList>
            <person name="Ferrante I. M."/>
        </authorList>
    </citation>
    <scope>NUCLEOTIDE SEQUENCE [LARGE SCALE GENOMIC DNA]</scope>
    <source>
        <strain evidence="3 4">B856</strain>
    </source>
</reference>
<gene>
    <name evidence="3" type="ORF">PSNMU_V1.4_AUG-EV-PASAV3_0085140</name>
</gene>
<dbReference type="SUPFAM" id="SSF53335">
    <property type="entry name" value="S-adenosyl-L-methionine-dependent methyltransferases"/>
    <property type="match status" value="1"/>
</dbReference>
<sequence>MTIKTLFFGSLLFATAVPIAGFSPPCSEVSTYRDRKQQSPLFPTELKMSTTENKVTATSPRAPPRTGLAQTLLNFALESPLWKLILVPQARANIVQTAEANEIPWTAAKEWIQSQTSLEELDTALNEKVSSSWSSSIPPYYQKAFHAYETGNLSWEAAFEVEIASAAVGARNFPEYGAKGEDAFRGAFESALTEAGANVPNSEGGDVVRIIDFGCGTGMSTRQLAQNFPQADEIIGVDLSPYFTTIGKRLLELTPSSFLEGGPWVSTIQSDPRIEYFVGDAAKASQLEELVGAEGTADVVNIQFVLHELPPDASRDMVDEAFRLLKTGGQLWICEMDFESPGYAAQRANPLLFSLIRSTEPYLDDYAESIADLFSYIQSKSQFLTVVPATGRHFALVATKGEESMDRIEGVMKDLRFDKDGNYRVEDTHLPTFKRKSETKS</sequence>
<dbReference type="Pfam" id="PF08241">
    <property type="entry name" value="Methyltransf_11"/>
    <property type="match status" value="1"/>
</dbReference>
<dbReference type="InterPro" id="IPR013216">
    <property type="entry name" value="Methyltransf_11"/>
</dbReference>
<feature type="signal peptide" evidence="1">
    <location>
        <begin position="1"/>
        <end position="21"/>
    </location>
</feature>
<dbReference type="PANTHER" id="PTHR42912:SF80">
    <property type="entry name" value="METHYLTRANSFERASE DOMAIN-CONTAINING PROTEIN"/>
    <property type="match status" value="1"/>
</dbReference>
<organism evidence="3 4">
    <name type="scientific">Pseudo-nitzschia multistriata</name>
    <dbReference type="NCBI Taxonomy" id="183589"/>
    <lineage>
        <taxon>Eukaryota</taxon>
        <taxon>Sar</taxon>
        <taxon>Stramenopiles</taxon>
        <taxon>Ochrophyta</taxon>
        <taxon>Bacillariophyta</taxon>
        <taxon>Bacillariophyceae</taxon>
        <taxon>Bacillariophycidae</taxon>
        <taxon>Bacillariales</taxon>
        <taxon>Bacillariaceae</taxon>
        <taxon>Pseudo-nitzschia</taxon>
    </lineage>
</organism>
<feature type="chain" id="PRO_5019563899" description="Methyltransferase type 11 domain-containing protein" evidence="1">
    <location>
        <begin position="22"/>
        <end position="441"/>
    </location>
</feature>
<evidence type="ECO:0000313" key="4">
    <source>
        <dbReference type="Proteomes" id="UP000291116"/>
    </source>
</evidence>
<evidence type="ECO:0000259" key="2">
    <source>
        <dbReference type="Pfam" id="PF08241"/>
    </source>
</evidence>
<dbReference type="Proteomes" id="UP000291116">
    <property type="component" value="Unassembled WGS sequence"/>
</dbReference>
<dbReference type="InterPro" id="IPR029063">
    <property type="entry name" value="SAM-dependent_MTases_sf"/>
</dbReference>
<feature type="domain" description="Methyltransferase type 11" evidence="2">
    <location>
        <begin position="212"/>
        <end position="333"/>
    </location>
</feature>
<dbReference type="AlphaFoldDB" id="A0A448ZHY2"/>
<keyword evidence="1" id="KW-0732">Signal</keyword>
<dbReference type="GO" id="GO:0008757">
    <property type="term" value="F:S-adenosylmethionine-dependent methyltransferase activity"/>
    <property type="evidence" value="ECO:0007669"/>
    <property type="project" value="InterPro"/>
</dbReference>
<dbReference type="PANTHER" id="PTHR42912">
    <property type="entry name" value="METHYLTRANSFERASE"/>
    <property type="match status" value="1"/>
</dbReference>
<accession>A0A448ZHY2</accession>
<dbReference type="EMBL" id="CAACVS010000366">
    <property type="protein sequence ID" value="VEU41586.1"/>
    <property type="molecule type" value="Genomic_DNA"/>
</dbReference>
<protein>
    <recommendedName>
        <fullName evidence="2">Methyltransferase type 11 domain-containing protein</fullName>
    </recommendedName>
</protein>
<evidence type="ECO:0000256" key="1">
    <source>
        <dbReference type="SAM" id="SignalP"/>
    </source>
</evidence>
<keyword evidence="4" id="KW-1185">Reference proteome</keyword>
<proteinExistence type="predicted"/>
<dbReference type="CDD" id="cd02440">
    <property type="entry name" value="AdoMet_MTases"/>
    <property type="match status" value="1"/>
</dbReference>
<dbReference type="InterPro" id="IPR050508">
    <property type="entry name" value="Methyltransf_Superfamily"/>
</dbReference>
<dbReference type="OrthoDB" id="2013972at2759"/>